<feature type="coiled-coil region" evidence="1">
    <location>
        <begin position="76"/>
        <end position="134"/>
    </location>
</feature>
<evidence type="ECO:0000313" key="2">
    <source>
        <dbReference type="EMBL" id="ORC89084.1"/>
    </source>
</evidence>
<evidence type="ECO:0000313" key="3">
    <source>
        <dbReference type="Proteomes" id="UP000192257"/>
    </source>
</evidence>
<gene>
    <name evidence="2" type="ORF">TM35_000142950</name>
</gene>
<reference evidence="2 3" key="1">
    <citation type="submission" date="2017-03" db="EMBL/GenBank/DDBJ databases">
        <title>An alternative strategy for trypanosome survival in the mammalian bloodstream revealed through genome and transcriptome analysis of the ubiquitous bovine parasite Trypanosoma (Megatrypanum) theileri.</title>
        <authorList>
            <person name="Kelly S."/>
            <person name="Ivens A."/>
            <person name="Mott A."/>
            <person name="O'Neill E."/>
            <person name="Emms D."/>
            <person name="Macleod O."/>
            <person name="Voorheis P."/>
            <person name="Matthews J."/>
            <person name="Matthews K."/>
            <person name="Carrington M."/>
        </authorList>
    </citation>
    <scope>NUCLEOTIDE SEQUENCE [LARGE SCALE GENOMIC DNA]</scope>
    <source>
        <strain evidence="2">Edinburgh</strain>
    </source>
</reference>
<keyword evidence="3" id="KW-1185">Reference proteome</keyword>
<name>A0A1X0NWJ8_9TRYP</name>
<dbReference type="GeneID" id="39985520"/>
<dbReference type="EMBL" id="NBCO01000014">
    <property type="protein sequence ID" value="ORC89084.1"/>
    <property type="molecule type" value="Genomic_DNA"/>
</dbReference>
<dbReference type="OrthoDB" id="245947at2759"/>
<dbReference type="VEuPathDB" id="TriTrypDB:TM35_000142950"/>
<dbReference type="AlphaFoldDB" id="A0A1X0NWJ8"/>
<evidence type="ECO:0000256" key="1">
    <source>
        <dbReference type="SAM" id="Coils"/>
    </source>
</evidence>
<feature type="coiled-coil region" evidence="1">
    <location>
        <begin position="7"/>
        <end position="34"/>
    </location>
</feature>
<keyword evidence="1" id="KW-0175">Coiled coil</keyword>
<dbReference type="Proteomes" id="UP000192257">
    <property type="component" value="Unassembled WGS sequence"/>
</dbReference>
<organism evidence="2 3">
    <name type="scientific">Trypanosoma theileri</name>
    <dbReference type="NCBI Taxonomy" id="67003"/>
    <lineage>
        <taxon>Eukaryota</taxon>
        <taxon>Discoba</taxon>
        <taxon>Euglenozoa</taxon>
        <taxon>Kinetoplastea</taxon>
        <taxon>Metakinetoplastina</taxon>
        <taxon>Trypanosomatida</taxon>
        <taxon>Trypanosomatidae</taxon>
        <taxon>Trypanosoma</taxon>
    </lineage>
</organism>
<dbReference type="RefSeq" id="XP_028883150.1">
    <property type="nucleotide sequence ID" value="XM_029025740.1"/>
</dbReference>
<sequence length="216" mass="25395">MDARTIYQLRLDAIERAERLLEEHEAEVVARENLLERAVAIGIQPSHENWQQEVEVALRSIPRRNNSNNGMIVAMLKGWEDLIVNLEKHASELRRKDAEITEREQAVQNREKAVQQQQEQLVEERRRLAESQEALINIRVAVEKRTRDLNLREVELARRTRIVEDENSRKAKQIAEETAVKIRLREKERELETRQDQCEEVLNALNELCGRVELLI</sequence>
<comment type="caution">
    <text evidence="2">The sequence shown here is derived from an EMBL/GenBank/DDBJ whole genome shotgun (WGS) entry which is preliminary data.</text>
</comment>
<proteinExistence type="predicted"/>
<protein>
    <submittedName>
        <fullName evidence="2">Uncharacterized protein</fullName>
    </submittedName>
</protein>
<accession>A0A1X0NWJ8</accession>